<name>A0A974HV69_XENLA</name>
<gene>
    <name evidence="1" type="ORF">XELAEV_18014666mg</name>
</gene>
<protein>
    <submittedName>
        <fullName evidence="1">Uncharacterized protein</fullName>
    </submittedName>
</protein>
<dbReference type="EMBL" id="CM004469">
    <property type="protein sequence ID" value="OCT91607.1"/>
    <property type="molecule type" value="Genomic_DNA"/>
</dbReference>
<evidence type="ECO:0000313" key="1">
    <source>
        <dbReference type="EMBL" id="OCT91607.1"/>
    </source>
</evidence>
<accession>A0A974HV69</accession>
<evidence type="ECO:0000313" key="2">
    <source>
        <dbReference type="Proteomes" id="UP000694892"/>
    </source>
</evidence>
<organism evidence="1 2">
    <name type="scientific">Xenopus laevis</name>
    <name type="common">African clawed frog</name>
    <dbReference type="NCBI Taxonomy" id="8355"/>
    <lineage>
        <taxon>Eukaryota</taxon>
        <taxon>Metazoa</taxon>
        <taxon>Chordata</taxon>
        <taxon>Craniata</taxon>
        <taxon>Vertebrata</taxon>
        <taxon>Euteleostomi</taxon>
        <taxon>Amphibia</taxon>
        <taxon>Batrachia</taxon>
        <taxon>Anura</taxon>
        <taxon>Pipoidea</taxon>
        <taxon>Pipidae</taxon>
        <taxon>Xenopodinae</taxon>
        <taxon>Xenopus</taxon>
        <taxon>Xenopus</taxon>
    </lineage>
</organism>
<reference evidence="2" key="1">
    <citation type="journal article" date="2016" name="Nature">
        <title>Genome evolution in the allotetraploid frog Xenopus laevis.</title>
        <authorList>
            <person name="Session A.M."/>
            <person name="Uno Y."/>
            <person name="Kwon T."/>
            <person name="Chapman J.A."/>
            <person name="Toyoda A."/>
            <person name="Takahashi S."/>
            <person name="Fukui A."/>
            <person name="Hikosaka A."/>
            <person name="Suzuki A."/>
            <person name="Kondo M."/>
            <person name="van Heeringen S.J."/>
            <person name="Quigley I."/>
            <person name="Heinz S."/>
            <person name="Ogino H."/>
            <person name="Ochi H."/>
            <person name="Hellsten U."/>
            <person name="Lyons J.B."/>
            <person name="Simakov O."/>
            <person name="Putnam N."/>
            <person name="Stites J."/>
            <person name="Kuroki Y."/>
            <person name="Tanaka T."/>
            <person name="Michiue T."/>
            <person name="Watanabe M."/>
            <person name="Bogdanovic O."/>
            <person name="Lister R."/>
            <person name="Georgiou G."/>
            <person name="Paranjpe S.S."/>
            <person name="van Kruijsbergen I."/>
            <person name="Shu S."/>
            <person name="Carlson J."/>
            <person name="Kinoshita T."/>
            <person name="Ohta Y."/>
            <person name="Mawaribuchi S."/>
            <person name="Jenkins J."/>
            <person name="Grimwood J."/>
            <person name="Schmutz J."/>
            <person name="Mitros T."/>
            <person name="Mozaffari S.V."/>
            <person name="Suzuki Y."/>
            <person name="Haramoto Y."/>
            <person name="Yamamoto T.S."/>
            <person name="Takagi C."/>
            <person name="Heald R."/>
            <person name="Miller K."/>
            <person name="Haudenschild C."/>
            <person name="Kitzman J."/>
            <person name="Nakayama T."/>
            <person name="Izutsu Y."/>
            <person name="Robert J."/>
            <person name="Fortriede J."/>
            <person name="Burns K."/>
            <person name="Lotay V."/>
            <person name="Karimi K."/>
            <person name="Yasuoka Y."/>
            <person name="Dichmann D.S."/>
            <person name="Flajnik M.F."/>
            <person name="Houston D.W."/>
            <person name="Shendure J."/>
            <person name="DuPasquier L."/>
            <person name="Vize P.D."/>
            <person name="Zorn A.M."/>
            <person name="Ito M."/>
            <person name="Marcotte E.M."/>
            <person name="Wallingford J.B."/>
            <person name="Ito Y."/>
            <person name="Asashima M."/>
            <person name="Ueno N."/>
            <person name="Matsuda Y."/>
            <person name="Veenstra G.J."/>
            <person name="Fujiyama A."/>
            <person name="Harland R.M."/>
            <person name="Taira M."/>
            <person name="Rokhsar D.S."/>
        </authorList>
    </citation>
    <scope>NUCLEOTIDE SEQUENCE [LARGE SCALE GENOMIC DNA]</scope>
    <source>
        <strain evidence="2">J</strain>
    </source>
</reference>
<dbReference type="Proteomes" id="UP000694892">
    <property type="component" value="Chromosome 2S"/>
</dbReference>
<dbReference type="AlphaFoldDB" id="A0A974HV69"/>
<proteinExistence type="predicted"/>
<sequence length="71" mass="8384">MFSSKTPVIHANTCISMNRMEFLYKIAFMESARDLHLIYTVRAAIRNQRTPHNKHFWARPTTTSPFLDPHH</sequence>